<accession>A0ABR1U3U5</accession>
<proteinExistence type="predicted"/>
<organism evidence="2 3">
    <name type="scientific">Apiospora rasikravindrae</name>
    <dbReference type="NCBI Taxonomy" id="990691"/>
    <lineage>
        <taxon>Eukaryota</taxon>
        <taxon>Fungi</taxon>
        <taxon>Dikarya</taxon>
        <taxon>Ascomycota</taxon>
        <taxon>Pezizomycotina</taxon>
        <taxon>Sordariomycetes</taxon>
        <taxon>Xylariomycetidae</taxon>
        <taxon>Amphisphaeriales</taxon>
        <taxon>Apiosporaceae</taxon>
        <taxon>Apiospora</taxon>
    </lineage>
</organism>
<dbReference type="EMBL" id="JAQQWK010000002">
    <property type="protein sequence ID" value="KAK8052609.1"/>
    <property type="molecule type" value="Genomic_DNA"/>
</dbReference>
<keyword evidence="3" id="KW-1185">Reference proteome</keyword>
<evidence type="ECO:0000313" key="3">
    <source>
        <dbReference type="Proteomes" id="UP001444661"/>
    </source>
</evidence>
<protein>
    <submittedName>
        <fullName evidence="2">Uncharacterized protein</fullName>
    </submittedName>
</protein>
<evidence type="ECO:0000256" key="1">
    <source>
        <dbReference type="SAM" id="MobiDB-lite"/>
    </source>
</evidence>
<gene>
    <name evidence="2" type="ORF">PG993_003994</name>
</gene>
<evidence type="ECO:0000313" key="2">
    <source>
        <dbReference type="EMBL" id="KAK8052609.1"/>
    </source>
</evidence>
<reference evidence="2 3" key="1">
    <citation type="submission" date="2023-01" db="EMBL/GenBank/DDBJ databases">
        <title>Analysis of 21 Apiospora genomes using comparative genomics revels a genus with tremendous synthesis potential of carbohydrate active enzymes and secondary metabolites.</title>
        <authorList>
            <person name="Sorensen T."/>
        </authorList>
    </citation>
    <scope>NUCLEOTIDE SEQUENCE [LARGE SCALE GENOMIC DNA]</scope>
    <source>
        <strain evidence="2 3">CBS 33761</strain>
    </source>
</reference>
<feature type="compositionally biased region" description="Low complexity" evidence="1">
    <location>
        <begin position="97"/>
        <end position="109"/>
    </location>
</feature>
<dbReference type="Proteomes" id="UP001444661">
    <property type="component" value="Unassembled WGS sequence"/>
</dbReference>
<comment type="caution">
    <text evidence="2">The sequence shown here is derived from an EMBL/GenBank/DDBJ whole genome shotgun (WGS) entry which is preliminary data.</text>
</comment>
<feature type="region of interest" description="Disordered" evidence="1">
    <location>
        <begin position="123"/>
        <end position="174"/>
    </location>
</feature>
<feature type="region of interest" description="Disordered" evidence="1">
    <location>
        <begin position="90"/>
        <end position="109"/>
    </location>
</feature>
<sequence>MAECQRLQGSYPVAYPVARSGFSLWLPCSYPVAKPKPATARPTSQLRARERHCGVARGGTHRTMPRSLRWAVWFPRQRGATGAKCYPVAKPSRRRGAATTRPTGPRARTGRPARILAIECAPRGARSTRPRGDTPAGVRKPNLNSGGCGWRGPDWPGSQGRTGLPPKTRQKNGQVRTGVTLELPWSYPGATLELPWSYPVAETKSAAARSTRPRRRRGRVRWIARGEAPRSPCDGAGLLGLVGELSGRVSWAGTG</sequence>
<name>A0ABR1U3U5_9PEZI</name>